<sequence length="91" mass="10598">MVQSGCSILLNTWQLLVVTELAPAHHSRENIQRSLTTCRFTLMPLFRRFLGFAVLDRLTLPSKQGDFHHLFHKKVPCKLCMYLNLNFLPKD</sequence>
<evidence type="ECO:0000313" key="3">
    <source>
        <dbReference type="Proteomes" id="UP000261380"/>
    </source>
</evidence>
<feature type="chain" id="PRO_5017294773" description="Secreted protein" evidence="1">
    <location>
        <begin position="25"/>
        <end position="91"/>
    </location>
</feature>
<dbReference type="Ensembl" id="ENSXCOT00000021365.1">
    <property type="protein sequence ID" value="ENSXCOP00000021106.1"/>
    <property type="gene ID" value="ENSXCOG00000015790.1"/>
</dbReference>
<dbReference type="AlphaFoldDB" id="A0A3B5MJ10"/>
<accession>A0A3B5MJ10</accession>
<dbReference type="Proteomes" id="UP000261380">
    <property type="component" value="Unplaced"/>
</dbReference>
<evidence type="ECO:0000313" key="2">
    <source>
        <dbReference type="Ensembl" id="ENSXCOP00000021106.1"/>
    </source>
</evidence>
<evidence type="ECO:0008006" key="4">
    <source>
        <dbReference type="Google" id="ProtNLM"/>
    </source>
</evidence>
<feature type="signal peptide" evidence="1">
    <location>
        <begin position="1"/>
        <end position="24"/>
    </location>
</feature>
<protein>
    <recommendedName>
        <fullName evidence="4">Secreted protein</fullName>
    </recommendedName>
</protein>
<name>A0A3B5MJ10_9TELE</name>
<dbReference type="GeneTree" id="ENSGT00940000177072"/>
<proteinExistence type="predicted"/>
<keyword evidence="1" id="KW-0732">Signal</keyword>
<evidence type="ECO:0000256" key="1">
    <source>
        <dbReference type="SAM" id="SignalP"/>
    </source>
</evidence>
<organism evidence="2 3">
    <name type="scientific">Xiphophorus couchianus</name>
    <name type="common">Monterrey platyfish</name>
    <dbReference type="NCBI Taxonomy" id="32473"/>
    <lineage>
        <taxon>Eukaryota</taxon>
        <taxon>Metazoa</taxon>
        <taxon>Chordata</taxon>
        <taxon>Craniata</taxon>
        <taxon>Vertebrata</taxon>
        <taxon>Euteleostomi</taxon>
        <taxon>Actinopterygii</taxon>
        <taxon>Neopterygii</taxon>
        <taxon>Teleostei</taxon>
        <taxon>Neoteleostei</taxon>
        <taxon>Acanthomorphata</taxon>
        <taxon>Ovalentaria</taxon>
        <taxon>Atherinomorphae</taxon>
        <taxon>Cyprinodontiformes</taxon>
        <taxon>Poeciliidae</taxon>
        <taxon>Poeciliinae</taxon>
        <taxon>Xiphophorus</taxon>
    </lineage>
</organism>
<keyword evidence="3" id="KW-1185">Reference proteome</keyword>
<reference evidence="2" key="1">
    <citation type="submission" date="2025-08" db="UniProtKB">
        <authorList>
            <consortium name="Ensembl"/>
        </authorList>
    </citation>
    <scope>IDENTIFICATION</scope>
</reference>
<reference evidence="2" key="2">
    <citation type="submission" date="2025-09" db="UniProtKB">
        <authorList>
            <consortium name="Ensembl"/>
        </authorList>
    </citation>
    <scope>IDENTIFICATION</scope>
</reference>